<keyword evidence="4 6" id="KW-0804">Transcription</keyword>
<dbReference type="OrthoDB" id="613763at2759"/>
<gene>
    <name evidence="7" type="ORF">BJ508DRAFT_323872</name>
</gene>
<dbReference type="GO" id="GO:0005666">
    <property type="term" value="C:RNA polymerase III complex"/>
    <property type="evidence" value="ECO:0007669"/>
    <property type="project" value="UniProtKB-UniRule"/>
</dbReference>
<dbReference type="PIRSF" id="PIRSF028763">
    <property type="entry name" value="RNA_pol_Rpc34"/>
    <property type="match status" value="1"/>
</dbReference>
<dbReference type="Gene3D" id="1.10.10.10">
    <property type="entry name" value="Winged helix-like DNA-binding domain superfamily/Winged helix DNA-binding domain"/>
    <property type="match status" value="1"/>
</dbReference>
<proteinExistence type="inferred from homology"/>
<evidence type="ECO:0000313" key="7">
    <source>
        <dbReference type="EMBL" id="RPA84231.1"/>
    </source>
</evidence>
<organism evidence="7 8">
    <name type="scientific">Ascobolus immersus RN42</name>
    <dbReference type="NCBI Taxonomy" id="1160509"/>
    <lineage>
        <taxon>Eukaryota</taxon>
        <taxon>Fungi</taxon>
        <taxon>Dikarya</taxon>
        <taxon>Ascomycota</taxon>
        <taxon>Pezizomycotina</taxon>
        <taxon>Pezizomycetes</taxon>
        <taxon>Pezizales</taxon>
        <taxon>Ascobolaceae</taxon>
        <taxon>Ascobolus</taxon>
    </lineage>
</organism>
<dbReference type="InterPro" id="IPR016049">
    <property type="entry name" value="RNA_pol_Rpc34-like"/>
</dbReference>
<dbReference type="GO" id="GO:0005654">
    <property type="term" value="C:nucleoplasm"/>
    <property type="evidence" value="ECO:0007669"/>
    <property type="project" value="UniProtKB-ARBA"/>
</dbReference>
<name>A0A3N4IJ88_ASCIM</name>
<keyword evidence="8" id="KW-1185">Reference proteome</keyword>
<evidence type="ECO:0000256" key="5">
    <source>
        <dbReference type="ARBA" id="ARBA00023242"/>
    </source>
</evidence>
<keyword evidence="5 6" id="KW-0539">Nucleus</keyword>
<comment type="similarity">
    <text evidence="2 6">Belongs to the eukaryotic RPC34/RPC39 RNA polymerase subunit family.</text>
</comment>
<dbReference type="SUPFAM" id="SSF46785">
    <property type="entry name" value="Winged helix' DNA-binding domain"/>
    <property type="match status" value="1"/>
</dbReference>
<dbReference type="InterPro" id="IPR036390">
    <property type="entry name" value="WH_DNA-bd_sf"/>
</dbReference>
<reference evidence="7 8" key="1">
    <citation type="journal article" date="2018" name="Nat. Ecol. Evol.">
        <title>Pezizomycetes genomes reveal the molecular basis of ectomycorrhizal truffle lifestyle.</title>
        <authorList>
            <person name="Murat C."/>
            <person name="Payen T."/>
            <person name="Noel B."/>
            <person name="Kuo A."/>
            <person name="Morin E."/>
            <person name="Chen J."/>
            <person name="Kohler A."/>
            <person name="Krizsan K."/>
            <person name="Balestrini R."/>
            <person name="Da Silva C."/>
            <person name="Montanini B."/>
            <person name="Hainaut M."/>
            <person name="Levati E."/>
            <person name="Barry K.W."/>
            <person name="Belfiori B."/>
            <person name="Cichocki N."/>
            <person name="Clum A."/>
            <person name="Dockter R.B."/>
            <person name="Fauchery L."/>
            <person name="Guy J."/>
            <person name="Iotti M."/>
            <person name="Le Tacon F."/>
            <person name="Lindquist E.A."/>
            <person name="Lipzen A."/>
            <person name="Malagnac F."/>
            <person name="Mello A."/>
            <person name="Molinier V."/>
            <person name="Miyauchi S."/>
            <person name="Poulain J."/>
            <person name="Riccioni C."/>
            <person name="Rubini A."/>
            <person name="Sitrit Y."/>
            <person name="Splivallo R."/>
            <person name="Traeger S."/>
            <person name="Wang M."/>
            <person name="Zifcakova L."/>
            <person name="Wipf D."/>
            <person name="Zambonelli A."/>
            <person name="Paolocci F."/>
            <person name="Nowrousian M."/>
            <person name="Ottonello S."/>
            <person name="Baldrian P."/>
            <person name="Spatafora J.W."/>
            <person name="Henrissat B."/>
            <person name="Nagy L.G."/>
            <person name="Aury J.M."/>
            <person name="Wincker P."/>
            <person name="Grigoriev I.V."/>
            <person name="Bonfante P."/>
            <person name="Martin F.M."/>
        </authorList>
    </citation>
    <scope>NUCLEOTIDE SEQUENCE [LARGE SCALE GENOMIC DNA]</scope>
    <source>
        <strain evidence="7 8">RN42</strain>
    </source>
</reference>
<evidence type="ECO:0000256" key="4">
    <source>
        <dbReference type="ARBA" id="ARBA00023163"/>
    </source>
</evidence>
<dbReference type="InterPro" id="IPR036388">
    <property type="entry name" value="WH-like_DNA-bd_sf"/>
</dbReference>
<dbReference type="Proteomes" id="UP000275078">
    <property type="component" value="Unassembled WGS sequence"/>
</dbReference>
<protein>
    <recommendedName>
        <fullName evidence="6">DNA-directed RNA polymerase III subunit RPC6</fullName>
        <shortName evidence="6">RNA polymerase III subunit C6</shortName>
    </recommendedName>
</protein>
<dbReference type="InterPro" id="IPR007832">
    <property type="entry name" value="RNA_pol_Rpc34"/>
</dbReference>
<dbReference type="FunFam" id="1.10.10.10:FF:000116">
    <property type="entry name" value="DNA-directed RNA polymerase III subunit RPC6"/>
    <property type="match status" value="1"/>
</dbReference>
<keyword evidence="3 6" id="KW-0240">DNA-directed RNA polymerase</keyword>
<dbReference type="GO" id="GO:0006383">
    <property type="term" value="P:transcription by RNA polymerase III"/>
    <property type="evidence" value="ECO:0007669"/>
    <property type="project" value="UniProtKB-UniRule"/>
</dbReference>
<comment type="subcellular location">
    <subcellularLocation>
        <location evidence="1 6">Nucleus</location>
    </subcellularLocation>
</comment>
<dbReference type="GO" id="GO:0005737">
    <property type="term" value="C:cytoplasm"/>
    <property type="evidence" value="ECO:0007669"/>
    <property type="project" value="UniProtKB-ARBA"/>
</dbReference>
<sequence length="319" mass="36699">MVNPNEAIIIDEISDVVYEKASENPEKLYKQHELAMFDMRLRNPQMLVNVINYMMQSKLLSPKQQGNDYLFQINDRELAERLASLTTDEALVYQHVQESGREGIWTKTLKLQTKLHQTSITKAIKSLESKCFIKPIKSVKHPARKIYMLYHLQPSYEVSGGPWFTSSDMDQAFIHTLLDTVEQYIAAKSNPKKSDKFYPPNYTEYATVDAIHKFIKQNGITEVELQLSDIKSLVDILVYDQRVEPVGTGGRSFRSVRKAREVQIEDSHERIVNGFTESPCGRCPVFHLCSSEEDAPVNAKNCVYWQEWIDATVPKDDDE</sequence>
<dbReference type="PANTHER" id="PTHR12780">
    <property type="entry name" value="RNA POLYMERASE III DNA DIRECTED , 39KD SUBUNIT-RELATED"/>
    <property type="match status" value="1"/>
</dbReference>
<accession>A0A3N4IJ88</accession>
<evidence type="ECO:0000256" key="2">
    <source>
        <dbReference type="ARBA" id="ARBA00011038"/>
    </source>
</evidence>
<dbReference type="AlphaFoldDB" id="A0A3N4IJ88"/>
<evidence type="ECO:0000256" key="6">
    <source>
        <dbReference type="PIRNR" id="PIRNR028763"/>
    </source>
</evidence>
<evidence type="ECO:0000313" key="8">
    <source>
        <dbReference type="Proteomes" id="UP000275078"/>
    </source>
</evidence>
<evidence type="ECO:0000256" key="1">
    <source>
        <dbReference type="ARBA" id="ARBA00004123"/>
    </source>
</evidence>
<dbReference type="STRING" id="1160509.A0A3N4IJ88"/>
<comment type="function">
    <text evidence="6">DNA-dependent RNA polymerase catalyzes the transcription of DNA into RNA using the four ribonucleoside triphosphates as substrates. Specific peripheric component of RNA polymerase III which synthesizes small RNAs, such as 5S rRNA and tRNAs.</text>
</comment>
<evidence type="ECO:0000256" key="3">
    <source>
        <dbReference type="ARBA" id="ARBA00022478"/>
    </source>
</evidence>
<dbReference type="Pfam" id="PF05158">
    <property type="entry name" value="RNA_pol_Rpc34"/>
    <property type="match status" value="1"/>
</dbReference>
<dbReference type="EMBL" id="ML119660">
    <property type="protein sequence ID" value="RPA84231.1"/>
    <property type="molecule type" value="Genomic_DNA"/>
</dbReference>